<evidence type="ECO:0000256" key="2">
    <source>
        <dbReference type="SAM" id="Phobius"/>
    </source>
</evidence>
<name>A0AAD9D117_PAPLA</name>
<feature type="transmembrane region" description="Helical" evidence="2">
    <location>
        <begin position="46"/>
        <end position="64"/>
    </location>
</feature>
<evidence type="ECO:0000256" key="1">
    <source>
        <dbReference type="SAM" id="MobiDB-lite"/>
    </source>
</evidence>
<feature type="region of interest" description="Disordered" evidence="1">
    <location>
        <begin position="510"/>
        <end position="548"/>
    </location>
</feature>
<feature type="transmembrane region" description="Helical" evidence="2">
    <location>
        <begin position="21"/>
        <end position="40"/>
    </location>
</feature>
<keyword evidence="2" id="KW-0472">Membrane</keyword>
<organism evidence="3 4">
    <name type="scientific">Papiliotrema laurentii</name>
    <name type="common">Cryptococcus laurentii</name>
    <dbReference type="NCBI Taxonomy" id="5418"/>
    <lineage>
        <taxon>Eukaryota</taxon>
        <taxon>Fungi</taxon>
        <taxon>Dikarya</taxon>
        <taxon>Basidiomycota</taxon>
        <taxon>Agaricomycotina</taxon>
        <taxon>Tremellomycetes</taxon>
        <taxon>Tremellales</taxon>
        <taxon>Rhynchogastremaceae</taxon>
        <taxon>Papiliotrema</taxon>
    </lineage>
</organism>
<gene>
    <name evidence="3" type="ORF">DB88DRAFT_273443</name>
</gene>
<dbReference type="EMBL" id="JAODAN010000005">
    <property type="protein sequence ID" value="KAK1924233.1"/>
    <property type="molecule type" value="Genomic_DNA"/>
</dbReference>
<dbReference type="AlphaFoldDB" id="A0AAD9D117"/>
<feature type="compositionally biased region" description="Basic and acidic residues" evidence="1">
    <location>
        <begin position="510"/>
        <end position="544"/>
    </location>
</feature>
<protein>
    <submittedName>
        <fullName evidence="3">Uncharacterized protein</fullName>
    </submittedName>
</protein>
<evidence type="ECO:0000313" key="4">
    <source>
        <dbReference type="Proteomes" id="UP001182556"/>
    </source>
</evidence>
<dbReference type="Proteomes" id="UP001182556">
    <property type="component" value="Unassembled WGS sequence"/>
</dbReference>
<sequence>MPATSSEQEVRDASVKTSETRPISFSAPVLFSAFVAFSVSKWEWSVRWLISGTPLLTFLILFGAWKGYRILPIIPLWTLISTLNLVYAVAATSWLLYGLLTAGIYPAIFFTCLFQFDLVARIVRKALRKFIIQLQFVQDTIAFFNIPALEIDVDVDGLMVVRGLTLSLSTLTVVAYGIEVGIKLADDMELAICVERVTIPLFRRVDIGDCFANIKGGHYEMTFGELAETDKDEDGEAVMVEATPLLQAAAEHRDTSRPKMIKMKSHMTAGVEMEDAGAKVGWESMKTLSPEDRTAREQYYSTIKWINESNMIQQCRKQVEEETGDVDEVGGDIRAAICSRLHATPTVPHPPKQSIKVTTLQNLSSPRTRRIMHRMPLLLRLILNPIAYFHPVHVKSITAAGSGQWITYLLRTHLLKEYPEDNRELRRLEKRIVHWLADANFVIELVDIKGTASVPFFTSFDILTSLRFADVIAYRTPEKEVSLQQVVRLGGADASFAIPAYLLPHHEHLLPRKPSPQDKEKLTRQVAEADGKPKEVQAERKLEQAEEDETNVRISAHVQLPACFSQELLDFIAALVKATKVVEMEKEPGALEAKISNIKDLGQALSKGMKDSVKKTVVDGVINDKWIAKMVGKVTRALETAQGDVGYSGDIPVKLEKYRLPEGHPELNKLLP</sequence>
<feature type="transmembrane region" description="Helical" evidence="2">
    <location>
        <begin position="76"/>
        <end position="97"/>
    </location>
</feature>
<keyword evidence="2" id="KW-0812">Transmembrane</keyword>
<keyword evidence="4" id="KW-1185">Reference proteome</keyword>
<proteinExistence type="predicted"/>
<comment type="caution">
    <text evidence="3">The sequence shown here is derived from an EMBL/GenBank/DDBJ whole genome shotgun (WGS) entry which is preliminary data.</text>
</comment>
<accession>A0AAD9D117</accession>
<feature type="transmembrane region" description="Helical" evidence="2">
    <location>
        <begin position="103"/>
        <end position="123"/>
    </location>
</feature>
<evidence type="ECO:0000313" key="3">
    <source>
        <dbReference type="EMBL" id="KAK1924233.1"/>
    </source>
</evidence>
<reference evidence="3" key="1">
    <citation type="submission" date="2023-02" db="EMBL/GenBank/DDBJ databases">
        <title>Identification and recombinant expression of a fungal hydrolase from Papiliotrema laurentii that hydrolyzes apple cutin and clears colloidal polyester polyurethane.</title>
        <authorList>
            <consortium name="DOE Joint Genome Institute"/>
            <person name="Roman V.A."/>
            <person name="Bojanowski C."/>
            <person name="Crable B.R."/>
            <person name="Wagner D.N."/>
            <person name="Hung C.S."/>
            <person name="Nadeau L.J."/>
            <person name="Schratz L."/>
            <person name="Haridas S."/>
            <person name="Pangilinan J."/>
            <person name="Lipzen A."/>
            <person name="Na H."/>
            <person name="Yan M."/>
            <person name="Ng V."/>
            <person name="Grigoriev I.V."/>
            <person name="Spatafora J.W."/>
            <person name="Barlow D."/>
            <person name="Biffinger J."/>
            <person name="Kelley-Loughnane N."/>
            <person name="Varaljay V.A."/>
            <person name="Crookes-Goodson W.J."/>
        </authorList>
    </citation>
    <scope>NUCLEOTIDE SEQUENCE</scope>
    <source>
        <strain evidence="3">5307AH</strain>
    </source>
</reference>
<keyword evidence="2" id="KW-1133">Transmembrane helix</keyword>